<dbReference type="Pfam" id="PF01406">
    <property type="entry name" value="tRNA-synt_1e"/>
    <property type="match status" value="1"/>
</dbReference>
<evidence type="ECO:0000313" key="7">
    <source>
        <dbReference type="Proteomes" id="UP001500621"/>
    </source>
</evidence>
<dbReference type="PANTHER" id="PTHR10890:SF3">
    <property type="entry name" value="CYSTEINE--TRNA LIGASE, CYTOPLASMIC"/>
    <property type="match status" value="1"/>
</dbReference>
<accession>A0ABP8WEX5</accession>
<dbReference type="Gene3D" id="3.40.50.620">
    <property type="entry name" value="HUPs"/>
    <property type="match status" value="1"/>
</dbReference>
<dbReference type="Proteomes" id="UP001500621">
    <property type="component" value="Unassembled WGS sequence"/>
</dbReference>
<sequence>MALRQVSPAVLDPRQRVGALPAPPQSVTVAGRALRPVGAARVYVCGITPYDVTHLGHAATFVWADVLAAVLESTGVGVVSSRNITDVDDVLTRAARERGSYFDELALRQESLFERSMGALRVATPAHQPRARHHVAAVQQLAQALLESGAAYERDGTVWFRGAGVLERSGLAREEALRLAADYGDAPEDPAKDDPFDVPVWRSSDDDHPAWASPWGWGRPGWHAECAAMALAVHGSSVDVLVGGVDLAFPHHAYQAAMAAAAVEDPTGGFARSTLHVGEVRIDGVKMAKSTGNLVLVDDVLADAAPAALRLLLIDRPWREAWSYEPGLLTGAQQRLERLYAAAGRPGEPGSGADDALAPLRAGLDVPAALDLAEQLGGEAARRLITVLRLG</sequence>
<dbReference type="EMBL" id="BAABIM010000002">
    <property type="protein sequence ID" value="GAA4686510.1"/>
    <property type="molecule type" value="Genomic_DNA"/>
</dbReference>
<keyword evidence="7" id="KW-1185">Reference proteome</keyword>
<dbReference type="PRINTS" id="PR00983">
    <property type="entry name" value="TRNASYNTHCYS"/>
</dbReference>
<gene>
    <name evidence="6" type="primary">cysS_2</name>
    <name evidence="6" type="ORF">GCM10023226_25380</name>
</gene>
<dbReference type="GO" id="GO:0016874">
    <property type="term" value="F:ligase activity"/>
    <property type="evidence" value="ECO:0007669"/>
    <property type="project" value="UniProtKB-KW"/>
</dbReference>
<evidence type="ECO:0000256" key="1">
    <source>
        <dbReference type="ARBA" id="ARBA00011245"/>
    </source>
</evidence>
<evidence type="ECO:0000256" key="2">
    <source>
        <dbReference type="ARBA" id="ARBA00022598"/>
    </source>
</evidence>
<keyword evidence="4" id="KW-0067">ATP-binding</keyword>
<reference evidence="7" key="1">
    <citation type="journal article" date="2019" name="Int. J. Syst. Evol. Microbiol.">
        <title>The Global Catalogue of Microorganisms (GCM) 10K type strain sequencing project: providing services to taxonomists for standard genome sequencing and annotation.</title>
        <authorList>
            <consortium name="The Broad Institute Genomics Platform"/>
            <consortium name="The Broad Institute Genome Sequencing Center for Infectious Disease"/>
            <person name="Wu L."/>
            <person name="Ma J."/>
        </authorList>
    </citation>
    <scope>NUCLEOTIDE SEQUENCE [LARGE SCALE GENOMIC DNA]</scope>
    <source>
        <strain evidence="7">JCM 18127</strain>
    </source>
</reference>
<name>A0ABP8WEX5_9ACTN</name>
<dbReference type="RefSeq" id="WP_345266339.1">
    <property type="nucleotide sequence ID" value="NZ_BAABIM010000002.1"/>
</dbReference>
<organism evidence="6 7">
    <name type="scientific">Nocardioides nanhaiensis</name>
    <dbReference type="NCBI Taxonomy" id="1476871"/>
    <lineage>
        <taxon>Bacteria</taxon>
        <taxon>Bacillati</taxon>
        <taxon>Actinomycetota</taxon>
        <taxon>Actinomycetes</taxon>
        <taxon>Propionibacteriales</taxon>
        <taxon>Nocardioidaceae</taxon>
        <taxon>Nocardioides</taxon>
    </lineage>
</organism>
<comment type="subunit">
    <text evidence="1">Monomer.</text>
</comment>
<feature type="domain" description="tRNA synthetases class I catalytic" evidence="5">
    <location>
        <begin position="40"/>
        <end position="332"/>
    </location>
</feature>
<evidence type="ECO:0000256" key="3">
    <source>
        <dbReference type="ARBA" id="ARBA00022741"/>
    </source>
</evidence>
<dbReference type="InterPro" id="IPR032678">
    <property type="entry name" value="tRNA-synt_1_cat_dom"/>
</dbReference>
<dbReference type="InterPro" id="IPR024909">
    <property type="entry name" value="Cys-tRNA/MSH_ligase"/>
</dbReference>
<dbReference type="PANTHER" id="PTHR10890">
    <property type="entry name" value="CYSTEINYL-TRNA SYNTHETASE"/>
    <property type="match status" value="1"/>
</dbReference>
<dbReference type="SUPFAM" id="SSF52374">
    <property type="entry name" value="Nucleotidylyl transferase"/>
    <property type="match status" value="1"/>
</dbReference>
<comment type="caution">
    <text evidence="6">The sequence shown here is derived from an EMBL/GenBank/DDBJ whole genome shotgun (WGS) entry which is preliminary data.</text>
</comment>
<evidence type="ECO:0000259" key="5">
    <source>
        <dbReference type="Pfam" id="PF01406"/>
    </source>
</evidence>
<protein>
    <submittedName>
        <fullName evidence="6">Cysteine--tRNA ligase</fullName>
    </submittedName>
</protein>
<keyword evidence="3" id="KW-0547">Nucleotide-binding</keyword>
<evidence type="ECO:0000256" key="4">
    <source>
        <dbReference type="ARBA" id="ARBA00022840"/>
    </source>
</evidence>
<dbReference type="InterPro" id="IPR014729">
    <property type="entry name" value="Rossmann-like_a/b/a_fold"/>
</dbReference>
<keyword evidence="2 6" id="KW-0436">Ligase</keyword>
<evidence type="ECO:0000313" key="6">
    <source>
        <dbReference type="EMBL" id="GAA4686510.1"/>
    </source>
</evidence>
<proteinExistence type="predicted"/>